<organism evidence="1 2">
    <name type="scientific">Gigaspora margarita</name>
    <dbReference type="NCBI Taxonomy" id="4874"/>
    <lineage>
        <taxon>Eukaryota</taxon>
        <taxon>Fungi</taxon>
        <taxon>Fungi incertae sedis</taxon>
        <taxon>Mucoromycota</taxon>
        <taxon>Glomeromycotina</taxon>
        <taxon>Glomeromycetes</taxon>
        <taxon>Diversisporales</taxon>
        <taxon>Gigasporaceae</taxon>
        <taxon>Gigaspora</taxon>
    </lineage>
</organism>
<keyword evidence="2" id="KW-1185">Reference proteome</keyword>
<reference evidence="1 2" key="1">
    <citation type="submission" date="2021-06" db="EMBL/GenBank/DDBJ databases">
        <authorList>
            <person name="Kallberg Y."/>
            <person name="Tangrot J."/>
            <person name="Rosling A."/>
        </authorList>
    </citation>
    <scope>NUCLEOTIDE SEQUENCE [LARGE SCALE GENOMIC DNA]</scope>
    <source>
        <strain evidence="1 2">120-4 pot B 10/14</strain>
    </source>
</reference>
<dbReference type="Proteomes" id="UP000789901">
    <property type="component" value="Unassembled WGS sequence"/>
</dbReference>
<sequence length="261" mass="29925">MKDLIESYMLCDLDVPSQIQLLCGLFPKVIVVDYDVKNYVYKFHHNYEMQDAATNTYNLLLSIFAAVDNNFRSRIVAQAVMPDKTTMKVQPSAFIIDANLGLESIVPEVYSDTYLLYRIWHIGYNIEKLANSLVLARINDKLSEFAKYLLKQLHPCKTTWAKAFMDKMIDLSVVSKPFVRRKLYKDKVSMLYVPSFLDVAKSWNSVLTKPPVQTAAKAIGQRQSIKRTLLDDNEGSEILENEVVENNQIAKITLLDIQDPF</sequence>
<name>A0ABN7V1X4_GIGMA</name>
<dbReference type="EMBL" id="CAJVQB010008489">
    <property type="protein sequence ID" value="CAG8719522.1"/>
    <property type="molecule type" value="Genomic_DNA"/>
</dbReference>
<protein>
    <submittedName>
        <fullName evidence="1">8453_t:CDS:1</fullName>
    </submittedName>
</protein>
<proteinExistence type="predicted"/>
<evidence type="ECO:0000313" key="1">
    <source>
        <dbReference type="EMBL" id="CAG8719522.1"/>
    </source>
</evidence>
<accession>A0ABN7V1X4</accession>
<comment type="caution">
    <text evidence="1">The sequence shown here is derived from an EMBL/GenBank/DDBJ whole genome shotgun (WGS) entry which is preliminary data.</text>
</comment>
<gene>
    <name evidence="1" type="ORF">GMARGA_LOCUS13403</name>
</gene>
<evidence type="ECO:0000313" key="2">
    <source>
        <dbReference type="Proteomes" id="UP000789901"/>
    </source>
</evidence>